<keyword evidence="2" id="KW-0472">Membrane</keyword>
<feature type="transmembrane region" description="Helical" evidence="2">
    <location>
        <begin position="20"/>
        <end position="37"/>
    </location>
</feature>
<dbReference type="EMBL" id="JAASQP010000001">
    <property type="protein sequence ID" value="NIJ25031.1"/>
    <property type="molecule type" value="Genomic_DNA"/>
</dbReference>
<evidence type="ECO:0000256" key="1">
    <source>
        <dbReference type="SAM" id="Coils"/>
    </source>
</evidence>
<protein>
    <submittedName>
        <fullName evidence="4">Polysaccharide chain length determinant protein (PEP-CTERM system associated)</fullName>
    </submittedName>
</protein>
<dbReference type="PANTHER" id="PTHR32309">
    <property type="entry name" value="TYROSINE-PROTEIN KINASE"/>
    <property type="match status" value="1"/>
</dbReference>
<keyword evidence="2" id="KW-0812">Transmembrane</keyword>
<name>A0ABX0U6J7_9SPHN</name>
<accession>A0ABX0U6J7</accession>
<keyword evidence="5" id="KW-1185">Reference proteome</keyword>
<dbReference type="InterPro" id="IPR032807">
    <property type="entry name" value="GNVR"/>
</dbReference>
<reference evidence="4 5" key="1">
    <citation type="submission" date="2020-03" db="EMBL/GenBank/DDBJ databases">
        <title>Genomic Encyclopedia of Type Strains, Phase IV (KMG-IV): sequencing the most valuable type-strain genomes for metagenomic binning, comparative biology and taxonomic classification.</title>
        <authorList>
            <person name="Goeker M."/>
        </authorList>
    </citation>
    <scope>NUCLEOTIDE SEQUENCE [LARGE SCALE GENOMIC DNA]</scope>
    <source>
        <strain evidence="4 5">DSM 22753</strain>
    </source>
</reference>
<evidence type="ECO:0000313" key="4">
    <source>
        <dbReference type="EMBL" id="NIJ25031.1"/>
    </source>
</evidence>
<feature type="domain" description="Tyrosine-protein kinase G-rich" evidence="3">
    <location>
        <begin position="370"/>
        <end position="444"/>
    </location>
</feature>
<dbReference type="NCBIfam" id="TIGR03007">
    <property type="entry name" value="pepcterm_ChnLen"/>
    <property type="match status" value="1"/>
</dbReference>
<keyword evidence="2" id="KW-1133">Transmembrane helix</keyword>
<feature type="coiled-coil region" evidence="1">
    <location>
        <begin position="336"/>
        <end position="394"/>
    </location>
</feature>
<dbReference type="Proteomes" id="UP000788153">
    <property type="component" value="Unassembled WGS sequence"/>
</dbReference>
<comment type="caution">
    <text evidence="4">The sequence shown here is derived from an EMBL/GenBank/DDBJ whole genome shotgun (WGS) entry which is preliminary data.</text>
</comment>
<organism evidence="4 5">
    <name type="scientific">Sphingomonas japonica</name>
    <dbReference type="NCBI Taxonomy" id="511662"/>
    <lineage>
        <taxon>Bacteria</taxon>
        <taxon>Pseudomonadati</taxon>
        <taxon>Pseudomonadota</taxon>
        <taxon>Alphaproteobacteria</taxon>
        <taxon>Sphingomonadales</taxon>
        <taxon>Sphingomonadaceae</taxon>
        <taxon>Sphingomonas</taxon>
    </lineage>
</organism>
<dbReference type="Pfam" id="PF13807">
    <property type="entry name" value="GNVR"/>
    <property type="match status" value="1"/>
</dbReference>
<feature type="coiled-coil region" evidence="1">
    <location>
        <begin position="174"/>
        <end position="236"/>
    </location>
</feature>
<evidence type="ECO:0000313" key="5">
    <source>
        <dbReference type="Proteomes" id="UP000788153"/>
    </source>
</evidence>
<sequence length="515" mass="54663">MNGLIDELRIALHQVWARRWVALGVAWGLCLVGWLVVTQIPNRFESTAKVSVQLRSILPQQTGVNAEAEATKDIDRVRQTLTSAISLEKVVRGTDLAKTVSSDRDVAARIATLQKNIKITAQPDNLFDISATVAAPSLSDSENAALARAVVQKLIDIFVEGNLASGRDETGQSLRFLDEQVAEREKALQEADLKRADFQNQFLGTLPGTGTLNERVNAARAQIAQVENDLAAARSSLAAVAGQMSGTDAAVGGSGGIAVAGPARARLAAIEGQLAEARGRGWTASHPDVIALNNQLAAARAAAQREPTTIQGGAGGSANPLYLSLRSMQAERGAQVAALEQRRAQLQSDLQMLQDKIASEPGVAAEQAEIDRNYQVLKDQYDKLLTDREQMRLRSQVQSGGDAVKFTVLDPPSSPRAPIAPNRPLLMAAVLIVALGLGVAIAFALSRLNSTFPTAQRLEKLSGMPVIGSIGEVVTEAQTALRRKRMKTFAGAAGGLGVAFLVLLGIEFVQLGMIA</sequence>
<evidence type="ECO:0000256" key="2">
    <source>
        <dbReference type="SAM" id="Phobius"/>
    </source>
</evidence>
<dbReference type="RefSeq" id="WP_140047499.1">
    <property type="nucleotide sequence ID" value="NZ_BAAAEV010000001.1"/>
</dbReference>
<feature type="transmembrane region" description="Helical" evidence="2">
    <location>
        <begin position="425"/>
        <end position="445"/>
    </location>
</feature>
<dbReference type="InterPro" id="IPR050445">
    <property type="entry name" value="Bact_polysacc_biosynth/exp"/>
</dbReference>
<keyword evidence="1" id="KW-0175">Coiled coil</keyword>
<dbReference type="PANTHER" id="PTHR32309:SF13">
    <property type="entry name" value="FERRIC ENTEROBACTIN TRANSPORT PROTEIN FEPE"/>
    <property type="match status" value="1"/>
</dbReference>
<feature type="transmembrane region" description="Helical" evidence="2">
    <location>
        <begin position="489"/>
        <end position="509"/>
    </location>
</feature>
<dbReference type="InterPro" id="IPR014345">
    <property type="entry name" value="XrtA_polysacc_chain"/>
</dbReference>
<proteinExistence type="predicted"/>
<gene>
    <name evidence="4" type="ORF">FHT01_002573</name>
</gene>
<evidence type="ECO:0000259" key="3">
    <source>
        <dbReference type="Pfam" id="PF13807"/>
    </source>
</evidence>